<feature type="region of interest" description="Disordered" evidence="1">
    <location>
        <begin position="1"/>
        <end position="62"/>
    </location>
</feature>
<protein>
    <submittedName>
        <fullName evidence="3">Uncharacterized protein</fullName>
    </submittedName>
</protein>
<dbReference type="Proteomes" id="UP000813463">
    <property type="component" value="Chromosome 2"/>
</dbReference>
<organism evidence="2 3">
    <name type="scientific">Spinacia oleracea</name>
    <name type="common">Spinach</name>
    <dbReference type="NCBI Taxonomy" id="3562"/>
    <lineage>
        <taxon>Eukaryota</taxon>
        <taxon>Viridiplantae</taxon>
        <taxon>Streptophyta</taxon>
        <taxon>Embryophyta</taxon>
        <taxon>Tracheophyta</taxon>
        <taxon>Spermatophyta</taxon>
        <taxon>Magnoliopsida</taxon>
        <taxon>eudicotyledons</taxon>
        <taxon>Gunneridae</taxon>
        <taxon>Pentapetalae</taxon>
        <taxon>Caryophyllales</taxon>
        <taxon>Chenopodiaceae</taxon>
        <taxon>Chenopodioideae</taxon>
        <taxon>Anserineae</taxon>
        <taxon>Spinacia</taxon>
    </lineage>
</organism>
<gene>
    <name evidence="3" type="primary">LOC110788268</name>
</gene>
<evidence type="ECO:0000313" key="2">
    <source>
        <dbReference type="Proteomes" id="UP000813463"/>
    </source>
</evidence>
<dbReference type="GeneID" id="110788268"/>
<accession>A0ABM3R8S0</accession>
<name>A0ABM3R8S0_SPIOL</name>
<sequence>MTSDFNLNDAWFPDDEDEEMGGYSGFNLNDAPIPESEMEEDSGSDGNHHIINSDDSSDDDMEEVGDILQGNTVYFDLNHPPLETPLHQTGNQQQATQNHPKRRRLSSQNKLHILIWLLDRATRGKKEYGSITAASTHFGVTARTLSRIWNTARRQKQEMRRYNLATLHHNAGRKRIQLDIDELTKLAMGDRICIRDLVPKLGITRGTIHRMIKRGDIKPHTNPLYPGLGDPNKIARMSYILGMLVGDTPETKTRYKPMYDYVHLDEKWFYLTKKSQRCYLARNEKGKHRAAASSKWIPKVMFTAVVARPRFNTQKECTFDGKIGIFPLTYSEPTKRSSKYREKGTLVTKVIESVNQKQDNAKAHVTQDDAIWQQVYQQGDFTFILVQQPPNSPDMNILDLGFFRRIQSLMHKKMPKDVDAMMQAVHDAFYELEPKTLSNV</sequence>
<feature type="compositionally biased region" description="Polar residues" evidence="1">
    <location>
        <begin position="86"/>
        <end position="98"/>
    </location>
</feature>
<evidence type="ECO:0000313" key="3">
    <source>
        <dbReference type="RefSeq" id="XP_056692004.1"/>
    </source>
</evidence>
<reference evidence="3" key="2">
    <citation type="submission" date="2025-08" db="UniProtKB">
        <authorList>
            <consortium name="RefSeq"/>
        </authorList>
    </citation>
    <scope>IDENTIFICATION</scope>
    <source>
        <tissue evidence="3">Leaf</tissue>
    </source>
</reference>
<keyword evidence="2" id="KW-1185">Reference proteome</keyword>
<dbReference type="PANTHER" id="PTHR47169:SF3">
    <property type="match status" value="1"/>
</dbReference>
<evidence type="ECO:0000256" key="1">
    <source>
        <dbReference type="SAM" id="MobiDB-lite"/>
    </source>
</evidence>
<proteinExistence type="predicted"/>
<dbReference type="RefSeq" id="XP_056692004.1">
    <property type="nucleotide sequence ID" value="XM_056836026.1"/>
</dbReference>
<dbReference type="InterPro" id="IPR036397">
    <property type="entry name" value="RNaseH_sf"/>
</dbReference>
<dbReference type="Gene3D" id="3.30.420.10">
    <property type="entry name" value="Ribonuclease H-like superfamily/Ribonuclease H"/>
    <property type="match status" value="1"/>
</dbReference>
<dbReference type="PANTHER" id="PTHR47169">
    <property type="entry name" value="OS01G0541250 PROTEIN"/>
    <property type="match status" value="1"/>
</dbReference>
<reference evidence="2" key="1">
    <citation type="journal article" date="2021" name="Nat. Commun.">
        <title>Genomic analyses provide insights into spinach domestication and the genetic basis of agronomic traits.</title>
        <authorList>
            <person name="Cai X."/>
            <person name="Sun X."/>
            <person name="Xu C."/>
            <person name="Sun H."/>
            <person name="Wang X."/>
            <person name="Ge C."/>
            <person name="Zhang Z."/>
            <person name="Wang Q."/>
            <person name="Fei Z."/>
            <person name="Jiao C."/>
            <person name="Wang Q."/>
        </authorList>
    </citation>
    <scope>NUCLEOTIDE SEQUENCE [LARGE SCALE GENOMIC DNA]</scope>
    <source>
        <strain evidence="2">cv. Varoflay</strain>
    </source>
</reference>
<feature type="region of interest" description="Disordered" evidence="1">
    <location>
        <begin position="78"/>
        <end position="104"/>
    </location>
</feature>